<dbReference type="EMBL" id="GL883018">
    <property type="protein sequence ID" value="EGG18306.1"/>
    <property type="molecule type" value="Genomic_DNA"/>
</dbReference>
<feature type="transmembrane region" description="Helical" evidence="7">
    <location>
        <begin position="699"/>
        <end position="723"/>
    </location>
</feature>
<keyword evidence="4 7" id="KW-1133">Transmembrane helix</keyword>
<evidence type="ECO:0000256" key="6">
    <source>
        <dbReference type="SAM" id="MobiDB-lite"/>
    </source>
</evidence>
<dbReference type="SUPFAM" id="SSF50182">
    <property type="entry name" value="Sm-like ribonucleoproteins"/>
    <property type="match status" value="1"/>
</dbReference>
<feature type="region of interest" description="Disordered" evidence="6">
    <location>
        <begin position="282"/>
        <end position="321"/>
    </location>
</feature>
<protein>
    <submittedName>
        <fullName evidence="9">Transmembrane protein</fullName>
    </submittedName>
</protein>
<dbReference type="InterPro" id="IPR006685">
    <property type="entry name" value="MscS_channel_2nd"/>
</dbReference>
<dbReference type="InterPro" id="IPR010920">
    <property type="entry name" value="LSM_dom_sf"/>
</dbReference>
<dbReference type="InterPro" id="IPR016688">
    <property type="entry name" value="MscS-like_plants/fungi"/>
</dbReference>
<feature type="compositionally biased region" description="Basic and acidic residues" evidence="6">
    <location>
        <begin position="184"/>
        <end position="201"/>
    </location>
</feature>
<dbReference type="GO" id="GO:0006820">
    <property type="term" value="P:monoatomic anion transport"/>
    <property type="evidence" value="ECO:0007669"/>
    <property type="project" value="TreeGrafter"/>
</dbReference>
<dbReference type="Gene3D" id="1.10.287.1260">
    <property type="match status" value="1"/>
</dbReference>
<feature type="compositionally biased region" description="Basic residues" evidence="6">
    <location>
        <begin position="95"/>
        <end position="106"/>
    </location>
</feature>
<evidence type="ECO:0000259" key="8">
    <source>
        <dbReference type="PROSITE" id="PS50222"/>
    </source>
</evidence>
<feature type="region of interest" description="Disordered" evidence="6">
    <location>
        <begin position="73"/>
        <end position="222"/>
    </location>
</feature>
<feature type="domain" description="EF-hand" evidence="8">
    <location>
        <begin position="591"/>
        <end position="626"/>
    </location>
</feature>
<feature type="compositionally biased region" description="Polar residues" evidence="6">
    <location>
        <begin position="145"/>
        <end position="159"/>
    </location>
</feature>
<feature type="transmembrane region" description="Helical" evidence="7">
    <location>
        <begin position="672"/>
        <end position="693"/>
    </location>
</feature>
<dbReference type="PANTHER" id="PTHR31618">
    <property type="entry name" value="MECHANOSENSITIVE ION CHANNEL PROTEIN 5"/>
    <property type="match status" value="1"/>
</dbReference>
<gene>
    <name evidence="9" type="ORF">DFA_03800</name>
</gene>
<sequence length="912" mass="105139">MNESTKNDHSFDNNNYNNQSRRDCNNNNNNNNDKTVVSSNINQSNNNNNISNQQQQHQQEEREILHAVITDNHYSNNHDNDEEEDNNNNNNNNNKGKKKKKGHRTSTKYLLQDQQQQEEEEQEQVIGEEEEEEEEEEKQEERINYNINNNTQISKEFTTSSPSSSSADNNNNLVSSQQESENVVEQKDNEAMTKKDKKENDMNNNNNNSSNNNNNNYIGINTSRDDRLDQSLTDKLAAIHAKDEKKVEMQSISKIINRENNLTKSEPSIMEDQVVGSMPLIAKSTTSPSNRTVSENVNVSVSNSNTNDSSSSRSRYTSTTGDLNKAQELPFHQVQILGDGESSIPDDHYDSSSDDDGGNMKKKKKRKCSDILFSKKMVIIYILAFLVLISGVGIIFRIFWPDITIVGSQVLRWALFIDVAILSFMLAFWLVRLFFSLFQVTLYLQQHVYYYINGFVKPLSFMIWAIVCLFATGPILDLPGWTDKDMEKYYTTLRAIIYVSLFYCARVVLVKVLAAKTNRKAFYSTLKESLLNEELLDQMSTRKANRLNHSVSTSLKKRKRLEVTQWLEMIKKRSNLSGKLQERADNYTPEEAKKVAKAILRNADRLKKGYVNREDLKCYVKDSHVDKTYATFGSLYDDMITRDDLVSWVLRVVRARKNLENRLRDHDDIGRVINEVINFIFWFLMFLFVMSLYGVDINVFLVPLSTTILALSFAFGTTLRNVFESLILIFFVRPFEVGDKIVVANEAYFVDRIGILFTSFKSTDGKAVYMPNPILTSSRLENHQRSEEVWVGVDVLMNFTTPIEKLYQLEAKMDKWVKAQKEKWKPDTSLTFVSIQGTNHITVRYGASIIASWQDVKRWRPLKNELFFKMKEWIEDLGIETLPPTQRIQLVEPPLGKSAFPSFNSEMKSPNV</sequence>
<feature type="compositionally biased region" description="Low complexity" evidence="6">
    <location>
        <begin position="289"/>
        <end position="320"/>
    </location>
</feature>
<comment type="similarity">
    <text evidence="2">Belongs to the MscS (TC 1.A.23) family.</text>
</comment>
<dbReference type="KEGG" id="dfa:DFA_03800"/>
<dbReference type="Pfam" id="PF25886">
    <property type="entry name" value="Msy1"/>
    <property type="match status" value="1"/>
</dbReference>
<comment type="subcellular location">
    <subcellularLocation>
        <location evidence="1">Endomembrane system</location>
        <topology evidence="1">Multi-pass membrane protein</topology>
    </subcellularLocation>
</comment>
<feature type="compositionally biased region" description="Acidic residues" evidence="6">
    <location>
        <begin position="116"/>
        <end position="138"/>
    </location>
</feature>
<evidence type="ECO:0000256" key="5">
    <source>
        <dbReference type="ARBA" id="ARBA00023136"/>
    </source>
</evidence>
<dbReference type="InterPro" id="IPR002048">
    <property type="entry name" value="EF_hand_dom"/>
</dbReference>
<dbReference type="Pfam" id="PF00924">
    <property type="entry name" value="MS_channel_2nd"/>
    <property type="match status" value="1"/>
</dbReference>
<dbReference type="PANTHER" id="PTHR31618:SF1">
    <property type="entry name" value="EF-HAND DOMAIN-CONTAINING PROTEIN"/>
    <property type="match status" value="1"/>
</dbReference>
<dbReference type="OMA" id="NVRNMPQ"/>
<dbReference type="AlphaFoldDB" id="F4Q0F5"/>
<evidence type="ECO:0000313" key="9">
    <source>
        <dbReference type="EMBL" id="EGG18306.1"/>
    </source>
</evidence>
<proteinExistence type="inferred from homology"/>
<feature type="transmembrane region" description="Helical" evidence="7">
    <location>
        <begin position="495"/>
        <end position="514"/>
    </location>
</feature>
<feature type="transmembrane region" description="Helical" evidence="7">
    <location>
        <begin position="455"/>
        <end position="475"/>
    </location>
</feature>
<dbReference type="GO" id="GO:0008381">
    <property type="term" value="F:mechanosensitive monoatomic ion channel activity"/>
    <property type="evidence" value="ECO:0007669"/>
    <property type="project" value="TreeGrafter"/>
</dbReference>
<keyword evidence="5 7" id="KW-0472">Membrane</keyword>
<organism evidence="9 10">
    <name type="scientific">Cavenderia fasciculata</name>
    <name type="common">Slime mold</name>
    <name type="synonym">Dictyostelium fasciculatum</name>
    <dbReference type="NCBI Taxonomy" id="261658"/>
    <lineage>
        <taxon>Eukaryota</taxon>
        <taxon>Amoebozoa</taxon>
        <taxon>Evosea</taxon>
        <taxon>Eumycetozoa</taxon>
        <taxon>Dictyostelia</taxon>
        <taxon>Acytosteliales</taxon>
        <taxon>Cavenderiaceae</taxon>
        <taxon>Cavenderia</taxon>
    </lineage>
</organism>
<dbReference type="InterPro" id="IPR058650">
    <property type="entry name" value="Msy1/2-like"/>
</dbReference>
<name>F4Q0F5_CACFS</name>
<feature type="compositionally biased region" description="Low complexity" evidence="6">
    <location>
        <begin position="160"/>
        <end position="176"/>
    </location>
</feature>
<dbReference type="Gene3D" id="2.30.30.60">
    <property type="match status" value="1"/>
</dbReference>
<dbReference type="GO" id="GO:0005886">
    <property type="term" value="C:plasma membrane"/>
    <property type="evidence" value="ECO:0007669"/>
    <property type="project" value="TreeGrafter"/>
</dbReference>
<evidence type="ECO:0000313" key="10">
    <source>
        <dbReference type="Proteomes" id="UP000007797"/>
    </source>
</evidence>
<feature type="transmembrane region" description="Helical" evidence="7">
    <location>
        <begin position="412"/>
        <end position="435"/>
    </location>
</feature>
<feature type="compositionally biased region" description="Low complexity" evidence="6">
    <location>
        <begin position="12"/>
        <end position="57"/>
    </location>
</feature>
<dbReference type="GO" id="GO:0005509">
    <property type="term" value="F:calcium ion binding"/>
    <property type="evidence" value="ECO:0007669"/>
    <property type="project" value="InterPro"/>
</dbReference>
<reference evidence="10" key="1">
    <citation type="journal article" date="2011" name="Genome Res.">
        <title>Phylogeny-wide analysis of social amoeba genomes highlights ancient origins for complex intercellular communication.</title>
        <authorList>
            <person name="Heidel A.J."/>
            <person name="Lawal H.M."/>
            <person name="Felder M."/>
            <person name="Schilde C."/>
            <person name="Helps N.R."/>
            <person name="Tunggal B."/>
            <person name="Rivero F."/>
            <person name="John U."/>
            <person name="Schleicher M."/>
            <person name="Eichinger L."/>
            <person name="Platzer M."/>
            <person name="Noegel A.A."/>
            <person name="Schaap P."/>
            <person name="Gloeckner G."/>
        </authorList>
    </citation>
    <scope>NUCLEOTIDE SEQUENCE [LARGE SCALE GENOMIC DNA]</scope>
    <source>
        <strain evidence="10">SH3</strain>
    </source>
</reference>
<evidence type="ECO:0000256" key="1">
    <source>
        <dbReference type="ARBA" id="ARBA00004127"/>
    </source>
</evidence>
<feature type="transmembrane region" description="Helical" evidence="7">
    <location>
        <begin position="378"/>
        <end position="400"/>
    </location>
</feature>
<feature type="compositionally biased region" description="Low complexity" evidence="6">
    <location>
        <begin position="203"/>
        <end position="216"/>
    </location>
</feature>
<dbReference type="OrthoDB" id="544685at2759"/>
<feature type="region of interest" description="Disordered" evidence="6">
    <location>
        <begin position="1"/>
        <end position="60"/>
    </location>
</feature>
<feature type="region of interest" description="Disordered" evidence="6">
    <location>
        <begin position="339"/>
        <end position="362"/>
    </location>
</feature>
<evidence type="ECO:0000256" key="7">
    <source>
        <dbReference type="SAM" id="Phobius"/>
    </source>
</evidence>
<accession>F4Q0F5</accession>
<dbReference type="InterPro" id="IPR023408">
    <property type="entry name" value="MscS_beta-dom_sf"/>
</dbReference>
<dbReference type="PROSITE" id="PS50222">
    <property type="entry name" value="EF_HAND_2"/>
    <property type="match status" value="1"/>
</dbReference>
<keyword evidence="10" id="KW-1185">Reference proteome</keyword>
<dbReference type="STRING" id="1054147.F4Q0F5"/>
<keyword evidence="3 7" id="KW-0812">Transmembrane</keyword>
<feature type="compositionally biased region" description="Basic and acidic residues" evidence="6">
    <location>
        <begin position="1"/>
        <end position="11"/>
    </location>
</feature>
<evidence type="ECO:0000256" key="2">
    <source>
        <dbReference type="ARBA" id="ARBA00008017"/>
    </source>
</evidence>
<dbReference type="RefSeq" id="XP_004357129.1">
    <property type="nucleotide sequence ID" value="XM_004357074.1"/>
</dbReference>
<evidence type="ECO:0000256" key="4">
    <source>
        <dbReference type="ARBA" id="ARBA00022989"/>
    </source>
</evidence>
<evidence type="ECO:0000256" key="3">
    <source>
        <dbReference type="ARBA" id="ARBA00022692"/>
    </source>
</evidence>
<dbReference type="Proteomes" id="UP000007797">
    <property type="component" value="Unassembled WGS sequence"/>
</dbReference>
<dbReference type="GeneID" id="14870639"/>